<keyword evidence="2" id="KW-1185">Reference proteome</keyword>
<evidence type="ECO:0000313" key="2">
    <source>
        <dbReference type="Proteomes" id="UP000309997"/>
    </source>
</evidence>
<name>A0ACC4CN60_POPAL</name>
<comment type="caution">
    <text evidence="1">The sequence shown here is derived from an EMBL/GenBank/DDBJ whole genome shotgun (WGS) entry which is preliminary data.</text>
</comment>
<reference evidence="1 2" key="1">
    <citation type="journal article" date="2024" name="Plant Biotechnol. J.">
        <title>Genome and CRISPR/Cas9 system of a widespread forest tree (Populus alba) in the world.</title>
        <authorList>
            <person name="Liu Y.J."/>
            <person name="Jiang P.F."/>
            <person name="Han X.M."/>
            <person name="Li X.Y."/>
            <person name="Wang H.M."/>
            <person name="Wang Y.J."/>
            <person name="Wang X.X."/>
            <person name="Zeng Q.Y."/>
        </authorList>
    </citation>
    <scope>NUCLEOTIDE SEQUENCE [LARGE SCALE GENOMIC DNA]</scope>
    <source>
        <strain evidence="2">cv. PAL-ZL1</strain>
    </source>
</reference>
<organism evidence="1 2">
    <name type="scientific">Populus alba</name>
    <name type="common">White poplar</name>
    <dbReference type="NCBI Taxonomy" id="43335"/>
    <lineage>
        <taxon>Eukaryota</taxon>
        <taxon>Viridiplantae</taxon>
        <taxon>Streptophyta</taxon>
        <taxon>Embryophyta</taxon>
        <taxon>Tracheophyta</taxon>
        <taxon>Spermatophyta</taxon>
        <taxon>Magnoliopsida</taxon>
        <taxon>eudicotyledons</taxon>
        <taxon>Gunneridae</taxon>
        <taxon>Pentapetalae</taxon>
        <taxon>rosids</taxon>
        <taxon>fabids</taxon>
        <taxon>Malpighiales</taxon>
        <taxon>Salicaceae</taxon>
        <taxon>Saliceae</taxon>
        <taxon>Populus</taxon>
    </lineage>
</organism>
<sequence>MVRFYGADISLLVKIITGIVFLFYTKSDVNGNLASTCVILYVPNIPPQLISFPTRLQATEDMISTGYGQIHGLDMDHSERKTSCGNVAAPSFHQSVNGRSHLLRFVLGEMAAGLLIISIFTKFLSE</sequence>
<protein>
    <submittedName>
        <fullName evidence="1">Uncharacterized protein</fullName>
    </submittedName>
</protein>
<dbReference type="EMBL" id="RCHU02000003">
    <property type="protein sequence ID" value="KAL3599010.1"/>
    <property type="molecule type" value="Genomic_DNA"/>
</dbReference>
<gene>
    <name evidence="1" type="ORF">D5086_006928</name>
</gene>
<evidence type="ECO:0000313" key="1">
    <source>
        <dbReference type="EMBL" id="KAL3599010.1"/>
    </source>
</evidence>
<dbReference type="Proteomes" id="UP000309997">
    <property type="component" value="Unassembled WGS sequence"/>
</dbReference>
<proteinExistence type="predicted"/>
<accession>A0ACC4CN60</accession>